<evidence type="ECO:0000256" key="2">
    <source>
        <dbReference type="ARBA" id="ARBA00022964"/>
    </source>
</evidence>
<dbReference type="Proteomes" id="UP001163046">
    <property type="component" value="Unassembled WGS sequence"/>
</dbReference>
<dbReference type="PRINTS" id="PR00087">
    <property type="entry name" value="LIPOXYGENASE"/>
</dbReference>
<accession>A0A9W9Y7Q3</accession>
<dbReference type="GO" id="GO:0046872">
    <property type="term" value="F:metal ion binding"/>
    <property type="evidence" value="ECO:0007669"/>
    <property type="project" value="UniProtKB-KW"/>
</dbReference>
<keyword evidence="1" id="KW-0479">Metal-binding</keyword>
<dbReference type="GO" id="GO:0016702">
    <property type="term" value="F:oxidoreductase activity, acting on single donors with incorporation of molecular oxygen, incorporation of two atoms of oxygen"/>
    <property type="evidence" value="ECO:0007669"/>
    <property type="project" value="InterPro"/>
</dbReference>
<keyword evidence="2" id="KW-0223">Dioxygenase</keyword>
<evidence type="ECO:0000256" key="1">
    <source>
        <dbReference type="ARBA" id="ARBA00022723"/>
    </source>
</evidence>
<dbReference type="AlphaFoldDB" id="A0A9W9Y7Q3"/>
<protein>
    <recommendedName>
        <fullName evidence="4">Lipoxygenase domain-containing protein</fullName>
    </recommendedName>
</protein>
<dbReference type="GO" id="GO:0034440">
    <property type="term" value="P:lipid oxidation"/>
    <property type="evidence" value="ECO:0007669"/>
    <property type="project" value="InterPro"/>
</dbReference>
<evidence type="ECO:0000313" key="6">
    <source>
        <dbReference type="Proteomes" id="UP001163046"/>
    </source>
</evidence>
<dbReference type="OrthoDB" id="5948445at2759"/>
<comment type="caution">
    <text evidence="5">The sequence shown here is derived from an EMBL/GenBank/DDBJ whole genome shotgun (WGS) entry which is preliminary data.</text>
</comment>
<gene>
    <name evidence="5" type="ORF">OS493_035028</name>
</gene>
<evidence type="ECO:0000313" key="5">
    <source>
        <dbReference type="EMBL" id="KAJ7321454.1"/>
    </source>
</evidence>
<dbReference type="InterPro" id="IPR036226">
    <property type="entry name" value="LipOase_C_sf"/>
</dbReference>
<keyword evidence="6" id="KW-1185">Reference proteome</keyword>
<name>A0A9W9Y7Q3_9CNID</name>
<feature type="domain" description="Lipoxygenase" evidence="4">
    <location>
        <begin position="1"/>
        <end position="335"/>
    </location>
</feature>
<dbReference type="PROSITE" id="PS51393">
    <property type="entry name" value="LIPOXYGENASE_3"/>
    <property type="match status" value="1"/>
</dbReference>
<dbReference type="InterPro" id="IPR000907">
    <property type="entry name" value="LipOase"/>
</dbReference>
<dbReference type="Gene3D" id="1.20.245.10">
    <property type="entry name" value="Lipoxygenase-1, Domain 5"/>
    <property type="match status" value="1"/>
</dbReference>
<keyword evidence="3" id="KW-0560">Oxidoreductase</keyword>
<reference evidence="5" key="1">
    <citation type="submission" date="2023-01" db="EMBL/GenBank/DDBJ databases">
        <title>Genome assembly of the deep-sea coral Lophelia pertusa.</title>
        <authorList>
            <person name="Herrera S."/>
            <person name="Cordes E."/>
        </authorList>
    </citation>
    <scope>NUCLEOTIDE SEQUENCE</scope>
    <source>
        <strain evidence="5">USNM1676648</strain>
        <tissue evidence="5">Polyp</tissue>
    </source>
</reference>
<dbReference type="PANTHER" id="PTHR11771">
    <property type="entry name" value="LIPOXYGENASE"/>
    <property type="match status" value="1"/>
</dbReference>
<proteinExistence type="predicted"/>
<feature type="non-terminal residue" evidence="5">
    <location>
        <position position="335"/>
    </location>
</feature>
<evidence type="ECO:0000256" key="3">
    <source>
        <dbReference type="ARBA" id="ARBA00023002"/>
    </source>
</evidence>
<dbReference type="Pfam" id="PF00305">
    <property type="entry name" value="Lipoxygenase"/>
    <property type="match status" value="1"/>
</dbReference>
<organism evidence="5 6">
    <name type="scientific">Desmophyllum pertusum</name>
    <dbReference type="NCBI Taxonomy" id="174260"/>
    <lineage>
        <taxon>Eukaryota</taxon>
        <taxon>Metazoa</taxon>
        <taxon>Cnidaria</taxon>
        <taxon>Anthozoa</taxon>
        <taxon>Hexacorallia</taxon>
        <taxon>Scleractinia</taxon>
        <taxon>Caryophylliina</taxon>
        <taxon>Caryophylliidae</taxon>
        <taxon>Desmophyllum</taxon>
    </lineage>
</organism>
<dbReference type="SUPFAM" id="SSF48484">
    <property type="entry name" value="Lipoxigenase"/>
    <property type="match status" value="1"/>
</dbReference>
<evidence type="ECO:0000259" key="4">
    <source>
        <dbReference type="PROSITE" id="PS51393"/>
    </source>
</evidence>
<sequence>SLVYTPKDGDLWLLAKLSVQGANLGYNQVVEHLPKTHLLLEPFCVSKDRQLSERHPLHQIIKYHCRGISITDKLAFKLLLAENESFHKTLPYGYLGGLSMALRSYRQTSWKDTDFLANIKKRGLEPRSLHYFPYRDDGYILYNTIQKVVKEYVKQYVRYYESDGDVENDFELQNFMNEVSADGTGSDGGLGNIKDLPNELMSVNSFLWQISPQHAVINFPLADYDSFTLNTPTKLYRDSRVPDDEFSVFNLPNANISATLSNTLLSLSNYRYDSLFDYGSQLPDKPGREVISKWYNYLQRSVQPYIEKRNKDRLEKGHLTYPYLLPRWVPNGIQT</sequence>
<dbReference type="InterPro" id="IPR013819">
    <property type="entry name" value="LipOase_C"/>
</dbReference>
<dbReference type="EMBL" id="MU827828">
    <property type="protein sequence ID" value="KAJ7321454.1"/>
    <property type="molecule type" value="Genomic_DNA"/>
</dbReference>